<dbReference type="Ensembl" id="ENSCLMT00005013707.1">
    <property type="protein sequence ID" value="ENSCLMP00005012805.1"/>
    <property type="gene ID" value="ENSCLMG00005006832.1"/>
</dbReference>
<reference evidence="3" key="1">
    <citation type="submission" date="2025-08" db="UniProtKB">
        <authorList>
            <consortium name="Ensembl"/>
        </authorList>
    </citation>
    <scope>IDENTIFICATION</scope>
</reference>
<dbReference type="Proteomes" id="UP000694565">
    <property type="component" value="Unplaced"/>
</dbReference>
<sequence length="550" mass="60302">MKKMYLNFFLFPPTATVVSASLKVKEEHRTAFFGEDIHIDIPPENFGEVVFKSRTNRLSEVVLLQAGRVVNPRGSINSRGHLLLEDVQEEDEGVYIIKNSNSPNTAKHLILTVRDCAVEQVVKYGDTYQIHLNRVEIPITLEFRYGRQEINHATDPPAVVLYNQTAVLAEEYVGRLSVSMNRVTLYAVRMKDEGSFTVLDREGKIRRRNCLNVREHQDFADLSHGENLKIKLYLNHSDVNIVYRRKSDNQDRVILDRGVLVTPLDPLLEGRLIVEGSQLILKKVHVADTGVFKVTDLDGFPVAHSHIVVQAYKLPALPVAILCLLSVIAFMLLLCLLSCVYRMHEKKEKNKKLTLLAQQSGKGDGEAFRQVVHDAYTRFAEDSLMQSVCEQPTESTEVTIKGLEVSKPGRYHTLSSDHFLEMSDSGVEFTTSGLPLDSDTDAGTTYTSHKLLLNAVCPTAMTEELPPDYMGATAVLRGDLGAGRSPDSTTGASPASIPRSLAGATPDGSLPGDLTPGTASRGTAGSDSAKTEGGAESGGAGQKEEPAQST</sequence>
<dbReference type="AlphaFoldDB" id="A0A8C2X5K0"/>
<dbReference type="GeneTree" id="ENSGT00390000005284"/>
<feature type="region of interest" description="Disordered" evidence="1">
    <location>
        <begin position="480"/>
        <end position="550"/>
    </location>
</feature>
<name>A0A8C2X5K0_CYCLU</name>
<keyword evidence="2" id="KW-0472">Membrane</keyword>
<evidence type="ECO:0000313" key="3">
    <source>
        <dbReference type="Ensembl" id="ENSCLMP00005012805.1"/>
    </source>
</evidence>
<keyword evidence="4" id="KW-1185">Reference proteome</keyword>
<evidence type="ECO:0000256" key="1">
    <source>
        <dbReference type="SAM" id="MobiDB-lite"/>
    </source>
</evidence>
<evidence type="ECO:0000313" key="4">
    <source>
        <dbReference type="Proteomes" id="UP000694565"/>
    </source>
</evidence>
<feature type="compositionally biased region" description="Polar residues" evidence="1">
    <location>
        <begin position="517"/>
        <end position="528"/>
    </location>
</feature>
<evidence type="ECO:0000256" key="2">
    <source>
        <dbReference type="SAM" id="Phobius"/>
    </source>
</evidence>
<keyword evidence="2" id="KW-1133">Transmembrane helix</keyword>
<proteinExistence type="predicted"/>
<organism evidence="3 4">
    <name type="scientific">Cyclopterus lumpus</name>
    <name type="common">Lumpsucker</name>
    <dbReference type="NCBI Taxonomy" id="8103"/>
    <lineage>
        <taxon>Eukaryota</taxon>
        <taxon>Metazoa</taxon>
        <taxon>Chordata</taxon>
        <taxon>Craniata</taxon>
        <taxon>Vertebrata</taxon>
        <taxon>Euteleostomi</taxon>
        <taxon>Actinopterygii</taxon>
        <taxon>Neopterygii</taxon>
        <taxon>Teleostei</taxon>
        <taxon>Neoteleostei</taxon>
        <taxon>Acanthomorphata</taxon>
        <taxon>Eupercaria</taxon>
        <taxon>Perciformes</taxon>
        <taxon>Cottioidei</taxon>
        <taxon>Cottales</taxon>
        <taxon>Cyclopteridae</taxon>
        <taxon>Cyclopterus</taxon>
    </lineage>
</organism>
<keyword evidence="2" id="KW-0812">Transmembrane</keyword>
<protein>
    <submittedName>
        <fullName evidence="3">Uncharacterized protein</fullName>
    </submittedName>
</protein>
<reference evidence="3" key="2">
    <citation type="submission" date="2025-09" db="UniProtKB">
        <authorList>
            <consortium name="Ensembl"/>
        </authorList>
    </citation>
    <scope>IDENTIFICATION</scope>
</reference>
<feature type="transmembrane region" description="Helical" evidence="2">
    <location>
        <begin position="316"/>
        <end position="341"/>
    </location>
</feature>
<accession>A0A8C2X5K0</accession>